<dbReference type="Proteomes" id="UP001151760">
    <property type="component" value="Unassembled WGS sequence"/>
</dbReference>
<organism evidence="1 2">
    <name type="scientific">Tanacetum coccineum</name>
    <dbReference type="NCBI Taxonomy" id="301880"/>
    <lineage>
        <taxon>Eukaryota</taxon>
        <taxon>Viridiplantae</taxon>
        <taxon>Streptophyta</taxon>
        <taxon>Embryophyta</taxon>
        <taxon>Tracheophyta</taxon>
        <taxon>Spermatophyta</taxon>
        <taxon>Magnoliopsida</taxon>
        <taxon>eudicotyledons</taxon>
        <taxon>Gunneridae</taxon>
        <taxon>Pentapetalae</taxon>
        <taxon>asterids</taxon>
        <taxon>campanulids</taxon>
        <taxon>Asterales</taxon>
        <taxon>Asteraceae</taxon>
        <taxon>Asteroideae</taxon>
        <taxon>Anthemideae</taxon>
        <taxon>Anthemidinae</taxon>
        <taxon>Tanacetum</taxon>
    </lineage>
</organism>
<sequence>MCESDSDSEPLNKQTAPKLPKIYELVKLEIKNPWKLNSVTKNALWDFWENGYDNETLIDDIVSSDDECNESDHMNHQDTNPFFDPYLNAKDEGNKSYHEKCNGDTSGSENFVPNDAPHSGEIDQPNKGICIVDKFEVIKYSIGDNKEFLAICTRECNSWAQTVDGISSIYLDIFRKKDEEWTVTRTK</sequence>
<comment type="caution">
    <text evidence="1">The sequence shown here is derived from an EMBL/GenBank/DDBJ whole genome shotgun (WGS) entry which is preliminary data.</text>
</comment>
<keyword evidence="2" id="KW-1185">Reference proteome</keyword>
<reference evidence="1" key="1">
    <citation type="journal article" date="2022" name="Int. J. Mol. Sci.">
        <title>Draft Genome of Tanacetum Coccineum: Genomic Comparison of Closely Related Tanacetum-Family Plants.</title>
        <authorList>
            <person name="Yamashiro T."/>
            <person name="Shiraishi A."/>
            <person name="Nakayama K."/>
            <person name="Satake H."/>
        </authorList>
    </citation>
    <scope>NUCLEOTIDE SEQUENCE</scope>
</reference>
<name>A0ABQ5I107_9ASTR</name>
<gene>
    <name evidence="1" type="ORF">Tco_1082261</name>
</gene>
<proteinExistence type="predicted"/>
<evidence type="ECO:0000313" key="2">
    <source>
        <dbReference type="Proteomes" id="UP001151760"/>
    </source>
</evidence>
<protein>
    <submittedName>
        <fullName evidence="1">Uncharacterized protein</fullName>
    </submittedName>
</protein>
<evidence type="ECO:0000313" key="1">
    <source>
        <dbReference type="EMBL" id="GJT93416.1"/>
    </source>
</evidence>
<reference evidence="1" key="2">
    <citation type="submission" date="2022-01" db="EMBL/GenBank/DDBJ databases">
        <authorList>
            <person name="Yamashiro T."/>
            <person name="Shiraishi A."/>
            <person name="Satake H."/>
            <person name="Nakayama K."/>
        </authorList>
    </citation>
    <scope>NUCLEOTIDE SEQUENCE</scope>
</reference>
<dbReference type="EMBL" id="BQNB010020200">
    <property type="protein sequence ID" value="GJT93416.1"/>
    <property type="molecule type" value="Genomic_DNA"/>
</dbReference>
<accession>A0ABQ5I107</accession>